<organism evidence="4 5">
    <name type="scientific">Sporothrix brasiliensis 5110</name>
    <dbReference type="NCBI Taxonomy" id="1398154"/>
    <lineage>
        <taxon>Eukaryota</taxon>
        <taxon>Fungi</taxon>
        <taxon>Dikarya</taxon>
        <taxon>Ascomycota</taxon>
        <taxon>Pezizomycotina</taxon>
        <taxon>Sordariomycetes</taxon>
        <taxon>Sordariomycetidae</taxon>
        <taxon>Ophiostomatales</taxon>
        <taxon>Ophiostomataceae</taxon>
        <taxon>Sporothrix</taxon>
    </lineage>
</organism>
<feature type="region of interest" description="Disordered" evidence="1">
    <location>
        <begin position="344"/>
        <end position="404"/>
    </location>
</feature>
<feature type="compositionally biased region" description="Polar residues" evidence="1">
    <location>
        <begin position="79"/>
        <end position="90"/>
    </location>
</feature>
<sequence length="404" mass="41322">MSSPNETFHDSNEQTPLLADANDTTAGQAGKGTQKSFLPSILPWRGLAHGHCRPPKPPSTPPLPASGPPDASPAASGGDHSSTVNSSKSSRLADRPSDGPSNITDGTDNAHGSPGAVDAADAVDAVNSATSGPWGDPAGLDMRRANDESVVLFREAVGIPTSSTRPPTPSADASHRPARHDPESGGVPPDSMPTGIYARVIKEKKAKMWQASVLNGLLNACHVAQILVGAVLTTLGPSAQDHTVAITVLGATNTVLAGVFVLMKGQGLPGRLRKNAATFRRVQDWIEETDALLVAGVVGRDRRDVGSLVETAFQKYNAAVANDQATGWQDPTKQHLPDAANDVVARGMPSTPAPGLVPAGGGGSAKSSLVVPAVPASSSHATEQMDQDSNARGTSDAAASASSE</sequence>
<feature type="region of interest" description="Disordered" evidence="1">
    <location>
        <begin position="1"/>
        <end position="117"/>
    </location>
</feature>
<dbReference type="EMBL" id="AWTV01000010">
    <property type="protein sequence ID" value="KIH87078.1"/>
    <property type="molecule type" value="Genomic_DNA"/>
</dbReference>
<dbReference type="AlphaFoldDB" id="A0A0C2F7P9"/>
<keyword evidence="2" id="KW-1133">Transmembrane helix</keyword>
<comment type="caution">
    <text evidence="4">The sequence shown here is derived from an EMBL/GenBank/DDBJ whole genome shotgun (WGS) entry which is preliminary data.</text>
</comment>
<gene>
    <name evidence="4" type="ORF">SPBR_05057</name>
</gene>
<feature type="transmembrane region" description="Helical" evidence="2">
    <location>
        <begin position="212"/>
        <end position="232"/>
    </location>
</feature>
<keyword evidence="5" id="KW-1185">Reference proteome</keyword>
<feature type="domain" description="SMODS and SLOG-associating 2TM effector" evidence="3">
    <location>
        <begin position="199"/>
        <end position="322"/>
    </location>
</feature>
<feature type="compositionally biased region" description="Polar residues" evidence="1">
    <location>
        <begin position="22"/>
        <end position="37"/>
    </location>
</feature>
<dbReference type="OrthoDB" id="4472872at2759"/>
<dbReference type="Pfam" id="PF18142">
    <property type="entry name" value="SLATT_fungal"/>
    <property type="match status" value="1"/>
</dbReference>
<feature type="transmembrane region" description="Helical" evidence="2">
    <location>
        <begin position="244"/>
        <end position="263"/>
    </location>
</feature>
<evidence type="ECO:0000256" key="2">
    <source>
        <dbReference type="SAM" id="Phobius"/>
    </source>
</evidence>
<feature type="compositionally biased region" description="Polar residues" evidence="1">
    <location>
        <begin position="380"/>
        <end position="393"/>
    </location>
</feature>
<dbReference type="PANTHER" id="PTHR38793:SF3">
    <property type="entry name" value="SMODS AND SLOG-ASSOCIATING 2TM EFFECTOR DOMAIN-CONTAINING PROTEIN"/>
    <property type="match status" value="1"/>
</dbReference>
<keyword evidence="2" id="KW-0812">Transmembrane</keyword>
<name>A0A0C2F7P9_9PEZI</name>
<keyword evidence="2" id="KW-0472">Membrane</keyword>
<evidence type="ECO:0000313" key="5">
    <source>
        <dbReference type="Proteomes" id="UP000031575"/>
    </source>
</evidence>
<dbReference type="InterPro" id="IPR041622">
    <property type="entry name" value="SLATT_fungi"/>
</dbReference>
<dbReference type="NCBIfam" id="NF033635">
    <property type="entry name" value="SLATT_fungal"/>
    <property type="match status" value="1"/>
</dbReference>
<feature type="region of interest" description="Disordered" evidence="1">
    <location>
        <begin position="157"/>
        <end position="192"/>
    </location>
</feature>
<feature type="compositionally biased region" description="Pro residues" evidence="1">
    <location>
        <begin position="55"/>
        <end position="71"/>
    </location>
</feature>
<evidence type="ECO:0000256" key="1">
    <source>
        <dbReference type="SAM" id="MobiDB-lite"/>
    </source>
</evidence>
<dbReference type="RefSeq" id="XP_040615088.1">
    <property type="nucleotide sequence ID" value="XM_040763334.1"/>
</dbReference>
<accession>A0A0C2F7P9</accession>
<dbReference type="VEuPathDB" id="FungiDB:SPBR_05057"/>
<dbReference type="PANTHER" id="PTHR38793">
    <property type="entry name" value="SLATT_FUNGAL DOMAIN-CONTAINING PROTEIN-RELATED"/>
    <property type="match status" value="1"/>
</dbReference>
<feature type="compositionally biased region" description="Low complexity" evidence="1">
    <location>
        <begin position="365"/>
        <end position="379"/>
    </location>
</feature>
<reference evidence="4 5" key="1">
    <citation type="journal article" date="2014" name="BMC Genomics">
        <title>Comparative genomics of the major fungal agents of human and animal Sporotrichosis: Sporothrix schenckii and Sporothrix brasiliensis.</title>
        <authorList>
            <person name="Teixeira M.M."/>
            <person name="de Almeida L.G."/>
            <person name="Kubitschek-Barreira P."/>
            <person name="Alves F.L."/>
            <person name="Kioshima E.S."/>
            <person name="Abadio A.K."/>
            <person name="Fernandes L."/>
            <person name="Derengowski L.S."/>
            <person name="Ferreira K.S."/>
            <person name="Souza R.C."/>
            <person name="Ruiz J.C."/>
            <person name="de Andrade N.C."/>
            <person name="Paes H.C."/>
            <person name="Nicola A.M."/>
            <person name="Albuquerque P."/>
            <person name="Gerber A.L."/>
            <person name="Martins V.P."/>
            <person name="Peconick L.D."/>
            <person name="Neto A.V."/>
            <person name="Chaucanez C.B."/>
            <person name="Silva P.A."/>
            <person name="Cunha O.L."/>
            <person name="de Oliveira F.F."/>
            <person name="dos Santos T.C."/>
            <person name="Barros A.L."/>
            <person name="Soares M.A."/>
            <person name="de Oliveira L.M."/>
            <person name="Marini M.M."/>
            <person name="Villalobos-Duno H."/>
            <person name="Cunha M.M."/>
            <person name="de Hoog S."/>
            <person name="da Silveira J.F."/>
            <person name="Henrissat B."/>
            <person name="Nino-Vega G.A."/>
            <person name="Cisalpino P.S."/>
            <person name="Mora-Montes H.M."/>
            <person name="Almeida S.R."/>
            <person name="Stajich J.E."/>
            <person name="Lopes-Bezerra L.M."/>
            <person name="Vasconcelos A.T."/>
            <person name="Felipe M.S."/>
        </authorList>
    </citation>
    <scope>NUCLEOTIDE SEQUENCE [LARGE SCALE GENOMIC DNA]</scope>
    <source>
        <strain evidence="4 5">5110</strain>
    </source>
</reference>
<dbReference type="HOGENOM" id="CLU_731779_0_0_1"/>
<dbReference type="Proteomes" id="UP000031575">
    <property type="component" value="Unassembled WGS sequence"/>
</dbReference>
<feature type="compositionally biased region" description="Basic and acidic residues" evidence="1">
    <location>
        <begin position="173"/>
        <end position="183"/>
    </location>
</feature>
<proteinExistence type="predicted"/>
<evidence type="ECO:0000313" key="4">
    <source>
        <dbReference type="EMBL" id="KIH87078.1"/>
    </source>
</evidence>
<evidence type="ECO:0000259" key="3">
    <source>
        <dbReference type="Pfam" id="PF18142"/>
    </source>
</evidence>
<protein>
    <recommendedName>
        <fullName evidence="3">SMODS and SLOG-associating 2TM effector domain-containing protein</fullName>
    </recommendedName>
</protein>
<dbReference type="GeneID" id="63678255"/>